<keyword evidence="1" id="KW-0238">DNA-binding</keyword>
<evidence type="ECO:0000259" key="2">
    <source>
        <dbReference type="PROSITE" id="PS50937"/>
    </source>
</evidence>
<dbReference type="Proteomes" id="UP001352223">
    <property type="component" value="Unassembled WGS sequence"/>
</dbReference>
<dbReference type="PANTHER" id="PTHR30204">
    <property type="entry name" value="REDOX-CYCLING DRUG-SENSING TRANSCRIPTIONAL ACTIVATOR SOXR"/>
    <property type="match status" value="1"/>
</dbReference>
<dbReference type="PROSITE" id="PS50937">
    <property type="entry name" value="HTH_MERR_2"/>
    <property type="match status" value="1"/>
</dbReference>
<feature type="domain" description="HTH merR-type" evidence="2">
    <location>
        <begin position="1"/>
        <end position="69"/>
    </location>
</feature>
<dbReference type="RefSeq" id="WP_324766671.1">
    <property type="nucleotide sequence ID" value="NZ_BAAATS010000014.1"/>
</dbReference>
<evidence type="ECO:0000313" key="4">
    <source>
        <dbReference type="Proteomes" id="UP001352223"/>
    </source>
</evidence>
<dbReference type="InterPro" id="IPR009061">
    <property type="entry name" value="DNA-bd_dom_put_sf"/>
</dbReference>
<dbReference type="SUPFAM" id="SSF46955">
    <property type="entry name" value="Putative DNA-binding domain"/>
    <property type="match status" value="1"/>
</dbReference>
<organism evidence="3 4">
    <name type="scientific">Streptomyces kunmingensis</name>
    <dbReference type="NCBI Taxonomy" id="68225"/>
    <lineage>
        <taxon>Bacteria</taxon>
        <taxon>Bacillati</taxon>
        <taxon>Actinomycetota</taxon>
        <taxon>Actinomycetes</taxon>
        <taxon>Kitasatosporales</taxon>
        <taxon>Streptomycetaceae</taxon>
        <taxon>Streptomyces</taxon>
    </lineage>
</organism>
<evidence type="ECO:0000256" key="1">
    <source>
        <dbReference type="ARBA" id="ARBA00023125"/>
    </source>
</evidence>
<gene>
    <name evidence="3" type="ORF">OKJ48_05425</name>
</gene>
<dbReference type="InterPro" id="IPR000551">
    <property type="entry name" value="MerR-type_HTH_dom"/>
</dbReference>
<dbReference type="SMART" id="SM00422">
    <property type="entry name" value="HTH_MERR"/>
    <property type="match status" value="1"/>
</dbReference>
<reference evidence="3 4" key="1">
    <citation type="submission" date="2022-10" db="EMBL/GenBank/DDBJ databases">
        <authorList>
            <person name="Xie J."/>
            <person name="Shen N."/>
        </authorList>
    </citation>
    <scope>NUCLEOTIDE SEQUENCE [LARGE SCALE GENOMIC DNA]</scope>
    <source>
        <strain evidence="3 4">DSM 41681</strain>
    </source>
</reference>
<comment type="caution">
    <text evidence="3">The sequence shown here is derived from an EMBL/GenBank/DDBJ whole genome shotgun (WGS) entry which is preliminary data.</text>
</comment>
<dbReference type="PANTHER" id="PTHR30204:SF93">
    <property type="entry name" value="HTH MERR-TYPE DOMAIN-CONTAINING PROTEIN"/>
    <property type="match status" value="1"/>
</dbReference>
<protein>
    <submittedName>
        <fullName evidence="3">MerR family transcriptional regulator</fullName>
    </submittedName>
</protein>
<dbReference type="EMBL" id="JAOZYB010000024">
    <property type="protein sequence ID" value="MEB3959691.1"/>
    <property type="molecule type" value="Genomic_DNA"/>
</dbReference>
<dbReference type="PRINTS" id="PR00040">
    <property type="entry name" value="HTHMERR"/>
</dbReference>
<keyword evidence="4" id="KW-1185">Reference proteome</keyword>
<evidence type="ECO:0000313" key="3">
    <source>
        <dbReference type="EMBL" id="MEB3959691.1"/>
    </source>
</evidence>
<dbReference type="CDD" id="cd00592">
    <property type="entry name" value="HTH_MerR-like"/>
    <property type="match status" value="1"/>
</dbReference>
<proteinExistence type="predicted"/>
<dbReference type="Gene3D" id="1.10.1660.10">
    <property type="match status" value="1"/>
</dbReference>
<dbReference type="Pfam" id="PF13411">
    <property type="entry name" value="MerR_1"/>
    <property type="match status" value="1"/>
</dbReference>
<dbReference type="InterPro" id="IPR047057">
    <property type="entry name" value="MerR_fam"/>
</dbReference>
<sequence>MRIGELAATVGVTTRAIRHYHHLGLLPEPERLGNGYREYGLRHAVELARIRRLTELGLGLGEVRDVLAEDAGRDLVEVLAELDADLARQEAAIHGRRARLRELLAEAEQGRLPAEGPVSPELAALFGELGDLGRTSPTAAKDREMLTLIDTSTPPELRGQLMATLLPTMTGPGALDAARDVYARLDALADAAPDDPRVAEAAQAVMAWLPPELPTAEVEENNALLDAILGDFSPAQAEVVRLALRMASEGGAR</sequence>
<name>A0ABU6C652_9ACTN</name>
<accession>A0ABU6C652</accession>